<accession>A0A0E0C748</accession>
<dbReference type="HOGENOM" id="CLU_2744260_0_0_1"/>
<dbReference type="Proteomes" id="UP000008021">
    <property type="component" value="Chromosome 1"/>
</dbReference>
<sequence length="71" mass="7646">MEISPTSAGSRRGHPPYPPTQHTPELARAAVNQSMTSVSSRFPLSELAEQICRLESGEHKEEEAAADADAN</sequence>
<organism evidence="2">
    <name type="scientific">Oryza meridionalis</name>
    <dbReference type="NCBI Taxonomy" id="40149"/>
    <lineage>
        <taxon>Eukaryota</taxon>
        <taxon>Viridiplantae</taxon>
        <taxon>Streptophyta</taxon>
        <taxon>Embryophyta</taxon>
        <taxon>Tracheophyta</taxon>
        <taxon>Spermatophyta</taxon>
        <taxon>Magnoliopsida</taxon>
        <taxon>Liliopsida</taxon>
        <taxon>Poales</taxon>
        <taxon>Poaceae</taxon>
        <taxon>BOP clade</taxon>
        <taxon>Oryzoideae</taxon>
        <taxon>Oryzeae</taxon>
        <taxon>Oryzinae</taxon>
        <taxon>Oryza</taxon>
    </lineage>
</organism>
<reference evidence="2" key="2">
    <citation type="submission" date="2018-05" db="EMBL/GenBank/DDBJ databases">
        <title>OmerRS3 (Oryza meridionalis Reference Sequence Version 3).</title>
        <authorList>
            <person name="Zhang J."/>
            <person name="Kudrna D."/>
            <person name="Lee S."/>
            <person name="Talag J."/>
            <person name="Welchert J."/>
            <person name="Wing R.A."/>
        </authorList>
    </citation>
    <scope>NUCLEOTIDE SEQUENCE [LARGE SCALE GENOMIC DNA]</scope>
    <source>
        <strain evidence="2">cv. OR44</strain>
    </source>
</reference>
<reference evidence="2" key="1">
    <citation type="submission" date="2015-04" db="UniProtKB">
        <authorList>
            <consortium name="EnsemblPlants"/>
        </authorList>
    </citation>
    <scope>IDENTIFICATION</scope>
</reference>
<proteinExistence type="predicted"/>
<dbReference type="AlphaFoldDB" id="A0A0E0C748"/>
<dbReference type="EnsemblPlants" id="OMERI01G26660.1">
    <property type="protein sequence ID" value="OMERI01G26660.1"/>
    <property type="gene ID" value="OMERI01G26660"/>
</dbReference>
<evidence type="ECO:0000313" key="2">
    <source>
        <dbReference type="EnsemblPlants" id="OMERI01G26660.1"/>
    </source>
</evidence>
<protein>
    <submittedName>
        <fullName evidence="2">Uncharacterized protein</fullName>
    </submittedName>
</protein>
<keyword evidence="3" id="KW-1185">Reference proteome</keyword>
<evidence type="ECO:0000256" key="1">
    <source>
        <dbReference type="SAM" id="MobiDB-lite"/>
    </source>
</evidence>
<name>A0A0E0C748_9ORYZ</name>
<dbReference type="Gramene" id="OMERI01G26660.1">
    <property type="protein sequence ID" value="OMERI01G26660.1"/>
    <property type="gene ID" value="OMERI01G26660"/>
</dbReference>
<evidence type="ECO:0000313" key="3">
    <source>
        <dbReference type="Proteomes" id="UP000008021"/>
    </source>
</evidence>
<feature type="region of interest" description="Disordered" evidence="1">
    <location>
        <begin position="1"/>
        <end position="23"/>
    </location>
</feature>